<comment type="caution">
    <text evidence="3">The sequence shown here is derived from an EMBL/GenBank/DDBJ whole genome shotgun (WGS) entry which is preliminary data.</text>
</comment>
<feature type="domain" description="VOC" evidence="2">
    <location>
        <begin position="123"/>
        <end position="244"/>
    </location>
</feature>
<proteinExistence type="predicted"/>
<dbReference type="EMBL" id="JBJDQH010000011">
    <property type="protein sequence ID" value="MFK4269574.1"/>
    <property type="molecule type" value="Genomic_DNA"/>
</dbReference>
<evidence type="ECO:0000313" key="3">
    <source>
        <dbReference type="EMBL" id="MFK4269574.1"/>
    </source>
</evidence>
<dbReference type="InterPro" id="IPR041581">
    <property type="entry name" value="Glyoxalase_6"/>
</dbReference>
<sequence length="293" mass="31339">MATDLDRAQSFYGDLFGWHFRPSRHGHGRYTIAFTQDGAPTVGMGVPAATGVTLPVTWTTYFAADSADEIAWRARERGGTVAVGPLEFGSGRVAWAADPDGAVFGIWEGELTSAWWGERRPGAPVWLELRTRDAFEAALFYGHVFGWDAQGQDRCDVRFEHDRVVLHIDGKAVAGLRGGALEATPDPNVRPRWHVYFCVDDVDRVAAQATALGGGIISAPADTPYGRIAALRDPEGGLFSIAASTTTTAATEPLDEGEPSYEAGSAHDAGSSYEAGSSYDAEWDGAESRDTGP</sequence>
<accession>A0ABW8LX64</accession>
<dbReference type="InterPro" id="IPR037523">
    <property type="entry name" value="VOC_core"/>
</dbReference>
<dbReference type="PANTHER" id="PTHR33993">
    <property type="entry name" value="GLYOXALASE-RELATED"/>
    <property type="match status" value="1"/>
</dbReference>
<reference evidence="3 4" key="1">
    <citation type="submission" date="2024-11" db="EMBL/GenBank/DDBJ databases">
        <title>The Natural Products Discovery Center: Release of the First 8490 Sequenced Strains for Exploring Actinobacteria Biosynthetic Diversity.</title>
        <authorList>
            <person name="Kalkreuter E."/>
            <person name="Kautsar S.A."/>
            <person name="Yang D."/>
            <person name="Bader C.D."/>
            <person name="Teijaro C.N."/>
            <person name="Fluegel L."/>
            <person name="Davis C.M."/>
            <person name="Simpson J.R."/>
            <person name="Lauterbach L."/>
            <person name="Steele A.D."/>
            <person name="Gui C."/>
            <person name="Meng S."/>
            <person name="Li G."/>
            <person name="Viehrig K."/>
            <person name="Ye F."/>
            <person name="Su P."/>
            <person name="Kiefer A.F."/>
            <person name="Nichols A."/>
            <person name="Cepeda A.J."/>
            <person name="Yan W."/>
            <person name="Fan B."/>
            <person name="Jiang Y."/>
            <person name="Adhikari A."/>
            <person name="Zheng C.-J."/>
            <person name="Schuster L."/>
            <person name="Cowan T.M."/>
            <person name="Smanski M.J."/>
            <person name="Chevrette M.G."/>
            <person name="De Carvalho L.P.S."/>
            <person name="Shen B."/>
        </authorList>
    </citation>
    <scope>NUCLEOTIDE SEQUENCE [LARGE SCALE GENOMIC DNA]</scope>
    <source>
        <strain evidence="3 4">NPDC020863</strain>
    </source>
</reference>
<dbReference type="InterPro" id="IPR052164">
    <property type="entry name" value="Anthracycline_SecMetBiosynth"/>
</dbReference>
<dbReference type="SUPFAM" id="SSF54593">
    <property type="entry name" value="Glyoxalase/Bleomycin resistance protein/Dihydroxybiphenyl dioxygenase"/>
    <property type="match status" value="2"/>
</dbReference>
<evidence type="ECO:0000256" key="1">
    <source>
        <dbReference type="SAM" id="MobiDB-lite"/>
    </source>
</evidence>
<protein>
    <submittedName>
        <fullName evidence="3">VOC family protein</fullName>
    </submittedName>
</protein>
<organism evidence="3 4">
    <name type="scientific">Streptomyces milbemycinicus</name>
    <dbReference type="NCBI Taxonomy" id="476552"/>
    <lineage>
        <taxon>Bacteria</taxon>
        <taxon>Bacillati</taxon>
        <taxon>Actinomycetota</taxon>
        <taxon>Actinomycetes</taxon>
        <taxon>Kitasatosporales</taxon>
        <taxon>Streptomycetaceae</taxon>
        <taxon>Streptomyces</taxon>
    </lineage>
</organism>
<dbReference type="PROSITE" id="PS51819">
    <property type="entry name" value="VOC"/>
    <property type="match status" value="2"/>
</dbReference>
<dbReference type="InterPro" id="IPR004360">
    <property type="entry name" value="Glyas_Fos-R_dOase_dom"/>
</dbReference>
<name>A0ABW8LX64_9ACTN</name>
<dbReference type="Pfam" id="PF00903">
    <property type="entry name" value="Glyoxalase"/>
    <property type="match status" value="1"/>
</dbReference>
<feature type="domain" description="VOC" evidence="2">
    <location>
        <begin position="1"/>
        <end position="109"/>
    </location>
</feature>
<dbReference type="Gene3D" id="3.10.180.10">
    <property type="entry name" value="2,3-Dihydroxybiphenyl 1,2-Dioxygenase, domain 1"/>
    <property type="match status" value="2"/>
</dbReference>
<feature type="region of interest" description="Disordered" evidence="1">
    <location>
        <begin position="246"/>
        <end position="293"/>
    </location>
</feature>
<evidence type="ECO:0000313" key="4">
    <source>
        <dbReference type="Proteomes" id="UP001620295"/>
    </source>
</evidence>
<keyword evidence="4" id="KW-1185">Reference proteome</keyword>
<dbReference type="CDD" id="cd07247">
    <property type="entry name" value="SgaA_N_like"/>
    <property type="match status" value="2"/>
</dbReference>
<gene>
    <name evidence="3" type="ORF">ACI2L5_32260</name>
</gene>
<dbReference type="PANTHER" id="PTHR33993:SF10">
    <property type="entry name" value="CONSERVED PROTEIN"/>
    <property type="match status" value="1"/>
</dbReference>
<dbReference type="Proteomes" id="UP001620295">
    <property type="component" value="Unassembled WGS sequence"/>
</dbReference>
<dbReference type="Pfam" id="PF18029">
    <property type="entry name" value="Glyoxalase_6"/>
    <property type="match status" value="1"/>
</dbReference>
<dbReference type="InterPro" id="IPR029068">
    <property type="entry name" value="Glyas_Bleomycin-R_OHBP_Dase"/>
</dbReference>
<dbReference type="RefSeq" id="WP_358638740.1">
    <property type="nucleotide sequence ID" value="NZ_JBFAEV010000013.1"/>
</dbReference>
<evidence type="ECO:0000259" key="2">
    <source>
        <dbReference type="PROSITE" id="PS51819"/>
    </source>
</evidence>